<comment type="caution">
    <text evidence="1">The sequence shown here is derived from an EMBL/GenBank/DDBJ whole genome shotgun (WGS) entry which is preliminary data.</text>
</comment>
<keyword evidence="2" id="KW-1185">Reference proteome</keyword>
<evidence type="ECO:0000313" key="1">
    <source>
        <dbReference type="EMBL" id="GHI25238.1"/>
    </source>
</evidence>
<gene>
    <name evidence="1" type="ORF">Shyd_66090</name>
</gene>
<reference evidence="1" key="1">
    <citation type="submission" date="2024-05" db="EMBL/GenBank/DDBJ databases">
        <title>Whole genome shotgun sequence of Streptomyces hydrogenans NBRC 13475.</title>
        <authorList>
            <person name="Komaki H."/>
            <person name="Tamura T."/>
        </authorList>
    </citation>
    <scope>NUCLEOTIDE SEQUENCE</scope>
    <source>
        <strain evidence="1">NBRC 13475</strain>
    </source>
</reference>
<name>A0ABQ3PJQ2_9ACTN</name>
<proteinExistence type="predicted"/>
<evidence type="ECO:0008006" key="3">
    <source>
        <dbReference type="Google" id="ProtNLM"/>
    </source>
</evidence>
<evidence type="ECO:0000313" key="2">
    <source>
        <dbReference type="Proteomes" id="UP001052739"/>
    </source>
</evidence>
<organism evidence="1 2">
    <name type="scientific">Streptomyces hydrogenans</name>
    <dbReference type="NCBI Taxonomy" id="1873719"/>
    <lineage>
        <taxon>Bacteria</taxon>
        <taxon>Bacillati</taxon>
        <taxon>Actinomycetota</taxon>
        <taxon>Actinomycetes</taxon>
        <taxon>Kitasatosporales</taxon>
        <taxon>Streptomycetaceae</taxon>
        <taxon>Streptomyces</taxon>
    </lineage>
</organism>
<protein>
    <recommendedName>
        <fullName evidence="3">4Fe-4S Wbl-type domain-containing protein</fullName>
    </recommendedName>
</protein>
<dbReference type="Proteomes" id="UP001052739">
    <property type="component" value="Unassembled WGS sequence"/>
</dbReference>
<accession>A0ABQ3PJQ2</accession>
<dbReference type="EMBL" id="BNDW01000068">
    <property type="protein sequence ID" value="GHI25238.1"/>
    <property type="molecule type" value="Genomic_DNA"/>
</dbReference>
<sequence length="54" mass="6129">MYRVGEHRRAYHWDGACPRLTGRLDTVEEWGAVPEEKAQAELGLKPCQVCAKES</sequence>